<accession>A0AAE3G0A7</accession>
<feature type="compositionally biased region" description="Polar residues" evidence="1">
    <location>
        <begin position="82"/>
        <end position="94"/>
    </location>
</feature>
<reference evidence="2" key="1">
    <citation type="journal article" date="2022" name="Syst. Appl. Microbiol.">
        <title>Natronocalculus amylovorans gen. nov., sp. nov., and Natranaeroarchaeum aerophilus sp. nov., dominant culturable amylolytic natronoarchaea from hypersaline soda lakes in southwestern Siberia.</title>
        <authorList>
            <person name="Sorokin D.Y."/>
            <person name="Elcheninov A.G."/>
            <person name="Khizhniak T.V."/>
            <person name="Koenen M."/>
            <person name="Bale N.J."/>
            <person name="Damste J.S.S."/>
            <person name="Kublanov I.V."/>
        </authorList>
    </citation>
    <scope>NUCLEOTIDE SEQUENCE</scope>
    <source>
        <strain evidence="2">AArc-St2</strain>
    </source>
</reference>
<dbReference type="AlphaFoldDB" id="A0AAE3G0A7"/>
<feature type="region of interest" description="Disordered" evidence="1">
    <location>
        <begin position="202"/>
        <end position="249"/>
    </location>
</feature>
<evidence type="ECO:0000256" key="1">
    <source>
        <dbReference type="SAM" id="MobiDB-lite"/>
    </source>
</evidence>
<dbReference type="Proteomes" id="UP001203207">
    <property type="component" value="Unassembled WGS sequence"/>
</dbReference>
<dbReference type="RefSeq" id="WP_250585956.1">
    <property type="nucleotide sequence ID" value="NZ_JAKRVX010000010.1"/>
</dbReference>
<evidence type="ECO:0000313" key="2">
    <source>
        <dbReference type="EMBL" id="MCL9818376.1"/>
    </source>
</evidence>
<dbReference type="EMBL" id="JAKRVX010000010">
    <property type="protein sequence ID" value="MCL9818376.1"/>
    <property type="molecule type" value="Genomic_DNA"/>
</dbReference>
<feature type="region of interest" description="Disordered" evidence="1">
    <location>
        <begin position="82"/>
        <end position="153"/>
    </location>
</feature>
<keyword evidence="3" id="KW-1185">Reference proteome</keyword>
<feature type="compositionally biased region" description="Polar residues" evidence="1">
    <location>
        <begin position="208"/>
        <end position="223"/>
    </location>
</feature>
<geneLocation type="plasmid" evidence="2">
    <name>pAArc-St2</name>
</geneLocation>
<proteinExistence type="predicted"/>
<comment type="caution">
    <text evidence="2">The sequence shown here is derived from an EMBL/GenBank/DDBJ whole genome shotgun (WGS) entry which is preliminary data.</text>
</comment>
<feature type="compositionally biased region" description="Low complexity" evidence="1">
    <location>
        <begin position="224"/>
        <end position="235"/>
    </location>
</feature>
<evidence type="ECO:0000313" key="3">
    <source>
        <dbReference type="Proteomes" id="UP001203207"/>
    </source>
</evidence>
<name>A0AAE3G0A7_9EURY</name>
<organism evidence="2 3">
    <name type="scientific">Natronocalculus amylovorans</name>
    <dbReference type="NCBI Taxonomy" id="2917812"/>
    <lineage>
        <taxon>Archaea</taxon>
        <taxon>Methanobacteriati</taxon>
        <taxon>Methanobacteriota</taxon>
        <taxon>Stenosarchaea group</taxon>
        <taxon>Halobacteria</taxon>
        <taxon>Halobacteriales</taxon>
        <taxon>Haloferacaceae</taxon>
        <taxon>Natronocalculus</taxon>
    </lineage>
</organism>
<feature type="compositionally biased region" description="Low complexity" evidence="1">
    <location>
        <begin position="95"/>
        <end position="111"/>
    </location>
</feature>
<feature type="compositionally biased region" description="Basic and acidic residues" evidence="1">
    <location>
        <begin position="128"/>
        <end position="152"/>
    </location>
</feature>
<keyword evidence="2" id="KW-0614">Plasmid</keyword>
<protein>
    <submittedName>
        <fullName evidence="2">Uncharacterized protein</fullName>
    </submittedName>
</protein>
<sequence length="249" mass="27675">MRQTSYGKYRYDGVISENPLRFLTACSEHTVTATVIGLLRGMQSRERLHHWARAEHEAHRNRRAVVRAIGKRFSAVTGFESSTVQKQNFDSQPVDSNTTSSVDQSSTTDRSGVNATAGDTVNTTQSRSTDRRRDNTRDHNHKHDRDRQRDQDFAAAKRRAYDIICSIDDPAKLRSINEGLAAEEPIPKAKVAAVNKRLAELSARKNETPSQSTMENTPITIANTDASTTPKTTTDTRSKQPIAADGGEH</sequence>
<gene>
    <name evidence="2" type="ORF">AArcSt2_15645</name>
</gene>
<reference evidence="2" key="2">
    <citation type="submission" date="2022-02" db="EMBL/GenBank/DDBJ databases">
        <authorList>
            <person name="Elcheninov A.G."/>
            <person name="Sorokin D.Y."/>
            <person name="Kublanov I.V."/>
        </authorList>
    </citation>
    <scope>NUCLEOTIDE SEQUENCE</scope>
    <source>
        <strain evidence="2">AArc-St2</strain>
        <plasmid evidence="2">pAArc-St2</plasmid>
    </source>
</reference>